<evidence type="ECO:0000256" key="2">
    <source>
        <dbReference type="SAM" id="Phobius"/>
    </source>
</evidence>
<keyword evidence="2" id="KW-1133">Transmembrane helix</keyword>
<sequence>MPQIPATEPYTLPSAAPYSNHGRTPAAWVMTWGVSLAFLVGGLSLMIEADWLTIVAVVIAVAAVVVSVVMRGMGLGQPAPPPARERERDWYSD</sequence>
<evidence type="ECO:0000256" key="1">
    <source>
        <dbReference type="SAM" id="MobiDB-lite"/>
    </source>
</evidence>
<dbReference type="EMBL" id="RKRA01000001">
    <property type="protein sequence ID" value="RPF28149.1"/>
    <property type="molecule type" value="Genomic_DNA"/>
</dbReference>
<evidence type="ECO:0000313" key="3">
    <source>
        <dbReference type="EMBL" id="RPF28149.1"/>
    </source>
</evidence>
<protein>
    <submittedName>
        <fullName evidence="3">Uncharacterized protein</fullName>
    </submittedName>
</protein>
<keyword evidence="2" id="KW-0812">Transmembrane</keyword>
<proteinExistence type="predicted"/>
<accession>A0A3N4Z4C4</accession>
<reference evidence="3 4" key="1">
    <citation type="submission" date="2018-11" db="EMBL/GenBank/DDBJ databases">
        <title>Sequencing the genomes of 1000 actinobacteria strains.</title>
        <authorList>
            <person name="Klenk H.-P."/>
        </authorList>
    </citation>
    <scope>NUCLEOTIDE SEQUENCE [LARGE SCALE GENOMIC DNA]</scope>
    <source>
        <strain evidence="3 4">DSM 14418</strain>
    </source>
</reference>
<name>A0A3N4Z4C4_9MICO</name>
<evidence type="ECO:0000313" key="4">
    <source>
        <dbReference type="Proteomes" id="UP000280726"/>
    </source>
</evidence>
<dbReference type="Proteomes" id="UP000280726">
    <property type="component" value="Unassembled WGS sequence"/>
</dbReference>
<dbReference type="RefSeq" id="WP_123918184.1">
    <property type="nucleotide sequence ID" value="NZ_RKRA01000001.1"/>
</dbReference>
<comment type="caution">
    <text evidence="3">The sequence shown here is derived from an EMBL/GenBank/DDBJ whole genome shotgun (WGS) entry which is preliminary data.</text>
</comment>
<keyword evidence="4" id="KW-1185">Reference proteome</keyword>
<dbReference type="NCBIfam" id="NF041681">
    <property type="entry name" value="HGxxPAAW"/>
    <property type="match status" value="1"/>
</dbReference>
<dbReference type="OrthoDB" id="5149710at2"/>
<dbReference type="AlphaFoldDB" id="A0A3N4Z4C4"/>
<feature type="compositionally biased region" description="Basic and acidic residues" evidence="1">
    <location>
        <begin position="83"/>
        <end position="93"/>
    </location>
</feature>
<feature type="region of interest" description="Disordered" evidence="1">
    <location>
        <begin position="73"/>
        <end position="93"/>
    </location>
</feature>
<feature type="transmembrane region" description="Helical" evidence="2">
    <location>
        <begin position="26"/>
        <end position="45"/>
    </location>
</feature>
<gene>
    <name evidence="3" type="ORF">EDD32_2662</name>
</gene>
<organism evidence="3 4">
    <name type="scientific">Georgenia muralis</name>
    <dbReference type="NCBI Taxonomy" id="154117"/>
    <lineage>
        <taxon>Bacteria</taxon>
        <taxon>Bacillati</taxon>
        <taxon>Actinomycetota</taxon>
        <taxon>Actinomycetes</taxon>
        <taxon>Micrococcales</taxon>
        <taxon>Bogoriellaceae</taxon>
        <taxon>Georgenia</taxon>
    </lineage>
</organism>
<keyword evidence="2" id="KW-0472">Membrane</keyword>
<feature type="transmembrane region" description="Helical" evidence="2">
    <location>
        <begin position="51"/>
        <end position="70"/>
    </location>
</feature>